<accession>A0A6G1HSM1</accession>
<reference evidence="1" key="1">
    <citation type="journal article" date="2020" name="Stud. Mycol.">
        <title>101 Dothideomycetes genomes: a test case for predicting lifestyles and emergence of pathogens.</title>
        <authorList>
            <person name="Haridas S."/>
            <person name="Albert R."/>
            <person name="Binder M."/>
            <person name="Bloem J."/>
            <person name="Labutti K."/>
            <person name="Salamov A."/>
            <person name="Andreopoulos B."/>
            <person name="Baker S."/>
            <person name="Barry K."/>
            <person name="Bills G."/>
            <person name="Bluhm B."/>
            <person name="Cannon C."/>
            <person name="Castanera R."/>
            <person name="Culley D."/>
            <person name="Daum C."/>
            <person name="Ezra D."/>
            <person name="Gonzalez J."/>
            <person name="Henrissat B."/>
            <person name="Kuo A."/>
            <person name="Liang C."/>
            <person name="Lipzen A."/>
            <person name="Lutzoni F."/>
            <person name="Magnuson J."/>
            <person name="Mondo S."/>
            <person name="Nolan M."/>
            <person name="Ohm R."/>
            <person name="Pangilinan J."/>
            <person name="Park H.-J."/>
            <person name="Ramirez L."/>
            <person name="Alfaro M."/>
            <person name="Sun H."/>
            <person name="Tritt A."/>
            <person name="Yoshinaga Y."/>
            <person name="Zwiers L.-H."/>
            <person name="Turgeon B."/>
            <person name="Goodwin S."/>
            <person name="Spatafora J."/>
            <person name="Crous P."/>
            <person name="Grigoriev I."/>
        </authorList>
    </citation>
    <scope>NUCLEOTIDE SEQUENCE</scope>
    <source>
        <strain evidence="1">CBS 262.69</strain>
    </source>
</reference>
<sequence length="63" mass="7222">PVSKARFVLRNKILSEEPLLLRILPPKVHSHKHTRPPLRHKSIHLFKALCLVEPASRSASRLT</sequence>
<dbReference type="Proteomes" id="UP000799640">
    <property type="component" value="Unassembled WGS sequence"/>
</dbReference>
<evidence type="ECO:0000313" key="1">
    <source>
        <dbReference type="EMBL" id="KAF2399020.1"/>
    </source>
</evidence>
<gene>
    <name evidence="1" type="ORF">EJ06DRAFT_531328</name>
</gene>
<feature type="non-terminal residue" evidence="1">
    <location>
        <position position="1"/>
    </location>
</feature>
<dbReference type="EMBL" id="ML996698">
    <property type="protein sequence ID" value="KAF2399020.1"/>
    <property type="molecule type" value="Genomic_DNA"/>
</dbReference>
<proteinExistence type="predicted"/>
<organism evidence="1 2">
    <name type="scientific">Trichodelitschia bisporula</name>
    <dbReference type="NCBI Taxonomy" id="703511"/>
    <lineage>
        <taxon>Eukaryota</taxon>
        <taxon>Fungi</taxon>
        <taxon>Dikarya</taxon>
        <taxon>Ascomycota</taxon>
        <taxon>Pezizomycotina</taxon>
        <taxon>Dothideomycetes</taxon>
        <taxon>Dothideomycetes incertae sedis</taxon>
        <taxon>Phaeotrichales</taxon>
        <taxon>Phaeotrichaceae</taxon>
        <taxon>Trichodelitschia</taxon>
    </lineage>
</organism>
<protein>
    <submittedName>
        <fullName evidence="1">Uncharacterized protein</fullName>
    </submittedName>
</protein>
<dbReference type="AlphaFoldDB" id="A0A6G1HSM1"/>
<keyword evidence="2" id="KW-1185">Reference proteome</keyword>
<evidence type="ECO:0000313" key="2">
    <source>
        <dbReference type="Proteomes" id="UP000799640"/>
    </source>
</evidence>
<name>A0A6G1HSM1_9PEZI</name>